<dbReference type="EMBL" id="CP159872">
    <property type="protein sequence ID" value="XCM83271.1"/>
    <property type="molecule type" value="Genomic_DNA"/>
</dbReference>
<protein>
    <submittedName>
        <fullName evidence="1">Uncharacterized protein</fullName>
    </submittedName>
</protein>
<name>A0AAU8K3K1_9ACTN</name>
<dbReference type="KEGG" id="kcm:ABWK59_32255"/>
<dbReference type="AlphaFoldDB" id="A0AAU8K3K1"/>
<evidence type="ECO:0000313" key="1">
    <source>
        <dbReference type="EMBL" id="XCM83271.1"/>
    </source>
</evidence>
<dbReference type="RefSeq" id="WP_354644206.1">
    <property type="nucleotide sequence ID" value="NZ_CP159872.1"/>
</dbReference>
<dbReference type="InterPro" id="IPR054219">
    <property type="entry name" value="DUF6939"/>
</dbReference>
<proteinExistence type="predicted"/>
<sequence>MPIHIASRRRSAASLAAAYPGAQILDVTSRGPEPWVRLSPFYPHGGIPVPFSEGVVGRSVEGIWQALKVFPEAGVDRTKLEVTAMKGLKRTVRRFGPVQGHRAGLDGERLLPYETARRLVYLPSYRWVLEHRVADLVERLRTAGDGDVVLLDYTTNGDVADPSSPLSHAALVKLFVEGRWPSEEEAPGPPAH</sequence>
<organism evidence="1">
    <name type="scientific">Kitasatospora camelliae</name>
    <dbReference type="NCBI Taxonomy" id="3156397"/>
    <lineage>
        <taxon>Bacteria</taxon>
        <taxon>Bacillati</taxon>
        <taxon>Actinomycetota</taxon>
        <taxon>Actinomycetes</taxon>
        <taxon>Kitasatosporales</taxon>
        <taxon>Streptomycetaceae</taxon>
        <taxon>Kitasatospora</taxon>
    </lineage>
</organism>
<accession>A0AAU8K3K1</accession>
<dbReference type="Pfam" id="PF22075">
    <property type="entry name" value="DUF6939"/>
    <property type="match status" value="1"/>
</dbReference>
<gene>
    <name evidence="1" type="ORF">ABWK59_32255</name>
</gene>
<reference evidence="1" key="1">
    <citation type="submission" date="2024-06" db="EMBL/GenBank/DDBJ databases">
        <title>The genome sequences of Kitasatospora sp. strain HUAS MG31.</title>
        <authorList>
            <person name="Mo P."/>
        </authorList>
    </citation>
    <scope>NUCLEOTIDE SEQUENCE</scope>
    <source>
        <strain evidence="1">HUAS MG31</strain>
    </source>
</reference>